<dbReference type="Proteomes" id="UP000195557">
    <property type="component" value="Unassembled WGS sequence"/>
</dbReference>
<accession>A0A1Y5IDY6</accession>
<reference evidence="1" key="1">
    <citation type="submission" date="2017-04" db="EMBL/GenBank/DDBJ databases">
        <title>Population genomics of picophytoplankton unveils novel chromosome hypervariability.</title>
        <authorList>
            <consortium name="DOE Joint Genome Institute"/>
            <person name="Blanc-Mathieu R."/>
            <person name="Krasovec M."/>
            <person name="Hebrard M."/>
            <person name="Yau S."/>
            <person name="Desgranges E."/>
            <person name="Martin J."/>
            <person name="Schackwitz W."/>
            <person name="Kuo A."/>
            <person name="Salin G."/>
            <person name="Donnadieu C."/>
            <person name="Desdevises Y."/>
            <person name="Sanchez-Ferandin S."/>
            <person name="Moreau H."/>
            <person name="Rivals E."/>
            <person name="Grigoriev I.V."/>
            <person name="Grimsley N."/>
            <person name="Eyre-Walker A."/>
            <person name="Piganeau G."/>
        </authorList>
    </citation>
    <scope>NUCLEOTIDE SEQUENCE [LARGE SCALE GENOMIC DNA]</scope>
    <source>
        <strain evidence="1">RCC 1115</strain>
    </source>
</reference>
<dbReference type="EMBL" id="KZ155777">
    <property type="protein sequence ID" value="OUS47701.1"/>
    <property type="molecule type" value="Genomic_DNA"/>
</dbReference>
<evidence type="ECO:0000313" key="1">
    <source>
        <dbReference type="EMBL" id="OUS47701.1"/>
    </source>
</evidence>
<name>A0A1Y5IDY6_OSTTA</name>
<proteinExistence type="predicted"/>
<organism evidence="1">
    <name type="scientific">Ostreococcus tauri</name>
    <name type="common">Marine green alga</name>
    <dbReference type="NCBI Taxonomy" id="70448"/>
    <lineage>
        <taxon>Eukaryota</taxon>
        <taxon>Viridiplantae</taxon>
        <taxon>Chlorophyta</taxon>
        <taxon>Mamiellophyceae</taxon>
        <taxon>Mamiellales</taxon>
        <taxon>Bathycoccaceae</taxon>
        <taxon>Ostreococcus</taxon>
    </lineage>
</organism>
<sequence length="109" mass="13502">MSVSRLVSSLENLLRYTLGMIAMHSDRKRIQRLERAAHEIVHHVDQLSLVLRRERLQRVEHGWERHRRRHRALSLQRRWFLLRRRKFLSLHLRSLSLLRLRFSLRRARD</sequence>
<gene>
    <name evidence="1" type="ORF">BE221DRAFT_175802</name>
</gene>
<dbReference type="AlphaFoldDB" id="A0A1Y5IDY6"/>
<protein>
    <submittedName>
        <fullName evidence="1">Uncharacterized protein</fullName>
    </submittedName>
</protein>